<proteinExistence type="predicted"/>
<sequence>MRAKINQQKLGKYLQPCYDPDSKYKSGLEMDDDLVALSYIQLSVHNDHLKYIQHVETTYDTWNALKAIYENTSDVSLVTLQMKMYKLDWSERIGLESFADQFQELTRKMTAAGDGTPERSHVTRFLCLLPPSFAVTVSYITRESRDTTKFATMRSVLEELKLDDERQQLSNPSLRNNADRSDDALNATVNGECHYCHKPGHFRSECRRRQSDEAKGVQGCNVRDKPQGNGGGRSSYDGDRNGGRFSGRGRGRNNGNGRGGGRPNWRGADHGNYADEDEIEDLFMMEEDIPLSSCPDDEDTWWPTDEDPAVDFETDTVSMELSQYATDETDEYNAAMSTYKREAIIDSGATAHMTGDINLLHSVVACTRGVRLADGHPIPVTAMGDLKIKSEEAGRTATFKNVLYVPTLKKTLVSISRINRQSGDASLVFKKDHCQLRNKNKLSITARWNESYLYAIQGKFILPGMDDEANAAEAADAMLWHARMGHIPAGSMEAASKASIGGPTDLPKAITCEDCIRGKIQHTPVPKTGDRPQHSLGTCRDGKCGTMAQITKEDVDMDLANTQPPPQRSASSMTSERGKSPSSRKSSPARLMAQPFAHYPPQVTRHDTRNSRRAAEAATEAAAATAPTREEGPRESRWDRSHRPSNKKKSTSPGRTKQAAVEGMDAARHQARATTVDSKRSTSRNAKVRASATTAQPTRKAGDRGQSPYKTMRTEDTRGVATPIARDDPPDAANAAYDVCFNATDVDKDVPATFHEAMHVCQQRRRVTDVFEHLQRRIHLNDLDPISKLLGMEIDRDEKSKSMYVTLRTYIERMAIKYGMDKSKRVDTSIPAGTSMVDNAGLPLDDDKPFRQIVGSLLYCAMSTRPDIVHAVTQLPRHLSTPHQLHMLMAKRTRVPSVRSILGAHAHENWRMVNRQHPMCMVEITSHVTSLCTWQCPGTPYILVEMLVSHRSVRFGVVNVATTPLTLLGYSPVPMY</sequence>
<feature type="compositionally biased region" description="Basic and acidic residues" evidence="2">
    <location>
        <begin position="628"/>
        <end position="642"/>
    </location>
</feature>
<feature type="compositionally biased region" description="Gly residues" evidence="2">
    <location>
        <begin position="244"/>
        <end position="262"/>
    </location>
</feature>
<dbReference type="Pfam" id="PF22936">
    <property type="entry name" value="Pol_BBD"/>
    <property type="match status" value="1"/>
</dbReference>
<keyword evidence="1" id="KW-0479">Metal-binding</keyword>
<dbReference type="EMBL" id="QUTF01010197">
    <property type="protein sequence ID" value="RHZ32970.1"/>
    <property type="molecule type" value="Genomic_DNA"/>
</dbReference>
<accession>A0A3R6YJI8</accession>
<dbReference type="InterPro" id="IPR001878">
    <property type="entry name" value="Znf_CCHC"/>
</dbReference>
<feature type="compositionally biased region" description="Basic and acidic residues" evidence="2">
    <location>
        <begin position="604"/>
        <end position="615"/>
    </location>
</feature>
<dbReference type="SUPFAM" id="SSF57756">
    <property type="entry name" value="Retrovirus zinc finger-like domains"/>
    <property type="match status" value="1"/>
</dbReference>
<comment type="caution">
    <text evidence="4">The sequence shown here is derived from an EMBL/GenBank/DDBJ whole genome shotgun (WGS) entry which is preliminary data.</text>
</comment>
<dbReference type="GO" id="GO:0008270">
    <property type="term" value="F:zinc ion binding"/>
    <property type="evidence" value="ECO:0007669"/>
    <property type="project" value="UniProtKB-KW"/>
</dbReference>
<dbReference type="GO" id="GO:0003676">
    <property type="term" value="F:nucleic acid binding"/>
    <property type="evidence" value="ECO:0007669"/>
    <property type="project" value="InterPro"/>
</dbReference>
<protein>
    <recommendedName>
        <fullName evidence="3">CCHC-type domain-containing protein</fullName>
    </recommendedName>
</protein>
<dbReference type="VEuPathDB" id="FungiDB:H257_17798"/>
<evidence type="ECO:0000313" key="5">
    <source>
        <dbReference type="Proteomes" id="UP000286510"/>
    </source>
</evidence>
<dbReference type="PROSITE" id="PS50158">
    <property type="entry name" value="ZF_CCHC"/>
    <property type="match status" value="1"/>
</dbReference>
<feature type="compositionally biased region" description="Low complexity" evidence="2">
    <location>
        <begin position="616"/>
        <end position="627"/>
    </location>
</feature>
<feature type="region of interest" description="Disordered" evidence="2">
    <location>
        <begin position="558"/>
        <end position="711"/>
    </location>
</feature>
<evidence type="ECO:0000256" key="1">
    <source>
        <dbReference type="PROSITE-ProRule" id="PRU00047"/>
    </source>
</evidence>
<keyword evidence="1" id="KW-0862">Zinc</keyword>
<keyword evidence="1" id="KW-0863">Zinc-finger</keyword>
<dbReference type="InterPro" id="IPR036875">
    <property type="entry name" value="Znf_CCHC_sf"/>
</dbReference>
<dbReference type="InterPro" id="IPR054722">
    <property type="entry name" value="PolX-like_BBD"/>
</dbReference>
<reference evidence="4 5" key="1">
    <citation type="submission" date="2018-08" db="EMBL/GenBank/DDBJ databases">
        <title>Aphanomyces genome sequencing and annotation.</title>
        <authorList>
            <person name="Minardi D."/>
            <person name="Oidtmann B."/>
            <person name="Van Der Giezen M."/>
            <person name="Studholme D.J."/>
        </authorList>
    </citation>
    <scope>NUCLEOTIDE SEQUENCE [LARGE SCALE GENOMIC DNA]</scope>
    <source>
        <strain evidence="4 5">FDL457</strain>
    </source>
</reference>
<feature type="region of interest" description="Disordered" evidence="2">
    <location>
        <begin position="207"/>
        <end position="272"/>
    </location>
</feature>
<organism evidence="4 5">
    <name type="scientific">Aphanomyces astaci</name>
    <name type="common">Crayfish plague agent</name>
    <dbReference type="NCBI Taxonomy" id="112090"/>
    <lineage>
        <taxon>Eukaryota</taxon>
        <taxon>Sar</taxon>
        <taxon>Stramenopiles</taxon>
        <taxon>Oomycota</taxon>
        <taxon>Saprolegniomycetes</taxon>
        <taxon>Saprolegniales</taxon>
        <taxon>Verrucalvaceae</taxon>
        <taxon>Aphanomyces</taxon>
    </lineage>
</organism>
<dbReference type="AlphaFoldDB" id="A0A3R6YJI8"/>
<evidence type="ECO:0000313" key="4">
    <source>
        <dbReference type="EMBL" id="RHZ32970.1"/>
    </source>
</evidence>
<gene>
    <name evidence="4" type="ORF">DYB26_006740</name>
</gene>
<dbReference type="VEuPathDB" id="FungiDB:H257_15637"/>
<name>A0A3R6YJI8_APHAT</name>
<feature type="region of interest" description="Disordered" evidence="2">
    <location>
        <begin position="521"/>
        <end position="543"/>
    </location>
</feature>
<dbReference type="Pfam" id="PF14223">
    <property type="entry name" value="Retrotran_gag_2"/>
    <property type="match status" value="1"/>
</dbReference>
<evidence type="ECO:0000256" key="2">
    <source>
        <dbReference type="SAM" id="MobiDB-lite"/>
    </source>
</evidence>
<feature type="domain" description="CCHC-type" evidence="3">
    <location>
        <begin position="193"/>
        <end position="208"/>
    </location>
</feature>
<dbReference type="Proteomes" id="UP000286510">
    <property type="component" value="Unassembled WGS sequence"/>
</dbReference>
<evidence type="ECO:0000259" key="3">
    <source>
        <dbReference type="PROSITE" id="PS50158"/>
    </source>
</evidence>